<reference evidence="1" key="1">
    <citation type="journal article" date="2014" name="Front. Microbiol.">
        <title>High frequency of phylogenetically diverse reductive dehalogenase-homologous genes in deep subseafloor sedimentary metagenomes.</title>
        <authorList>
            <person name="Kawai M."/>
            <person name="Futagami T."/>
            <person name="Toyoda A."/>
            <person name="Takaki Y."/>
            <person name="Nishi S."/>
            <person name="Hori S."/>
            <person name="Arai W."/>
            <person name="Tsubouchi T."/>
            <person name="Morono Y."/>
            <person name="Uchiyama I."/>
            <person name="Ito T."/>
            <person name="Fujiyama A."/>
            <person name="Inagaki F."/>
            <person name="Takami H."/>
        </authorList>
    </citation>
    <scope>NUCLEOTIDE SEQUENCE</scope>
    <source>
        <strain evidence="1">Expedition CK06-06</strain>
    </source>
</reference>
<name>X1EHX9_9ZZZZ</name>
<protein>
    <submittedName>
        <fullName evidence="1">Uncharacterized protein</fullName>
    </submittedName>
</protein>
<proteinExistence type="predicted"/>
<comment type="caution">
    <text evidence="1">The sequence shown here is derived from an EMBL/GenBank/DDBJ whole genome shotgun (WGS) entry which is preliminary data.</text>
</comment>
<evidence type="ECO:0000313" key="1">
    <source>
        <dbReference type="EMBL" id="GAH19950.1"/>
    </source>
</evidence>
<sequence>MTIEIRVERIVKLVGKIRVYDKLVTEDSLEPTTVNDMQGNVKDLCDEIKAEADQIKNEVDQWS</sequence>
<accession>X1EHX9</accession>
<dbReference type="AlphaFoldDB" id="X1EHX9"/>
<gene>
    <name evidence="1" type="ORF">S03H2_08829</name>
</gene>
<organism evidence="1">
    <name type="scientific">marine sediment metagenome</name>
    <dbReference type="NCBI Taxonomy" id="412755"/>
    <lineage>
        <taxon>unclassified sequences</taxon>
        <taxon>metagenomes</taxon>
        <taxon>ecological metagenomes</taxon>
    </lineage>
</organism>
<dbReference type="EMBL" id="BARU01004366">
    <property type="protein sequence ID" value="GAH19950.1"/>
    <property type="molecule type" value="Genomic_DNA"/>
</dbReference>